<feature type="compositionally biased region" description="Polar residues" evidence="1">
    <location>
        <begin position="14"/>
        <end position="43"/>
    </location>
</feature>
<feature type="region of interest" description="Disordered" evidence="1">
    <location>
        <begin position="1"/>
        <end position="49"/>
    </location>
</feature>
<dbReference type="InterPro" id="IPR006629">
    <property type="entry name" value="LITAF"/>
</dbReference>
<organism evidence="3 4">
    <name type="scientific">Conoideocrella luteorostrata</name>
    <dbReference type="NCBI Taxonomy" id="1105319"/>
    <lineage>
        <taxon>Eukaryota</taxon>
        <taxon>Fungi</taxon>
        <taxon>Dikarya</taxon>
        <taxon>Ascomycota</taxon>
        <taxon>Pezizomycotina</taxon>
        <taxon>Sordariomycetes</taxon>
        <taxon>Hypocreomycetidae</taxon>
        <taxon>Hypocreales</taxon>
        <taxon>Clavicipitaceae</taxon>
        <taxon>Conoideocrella</taxon>
    </lineage>
</organism>
<feature type="compositionally biased region" description="Basic and acidic residues" evidence="1">
    <location>
        <begin position="1"/>
        <end position="13"/>
    </location>
</feature>
<evidence type="ECO:0000256" key="1">
    <source>
        <dbReference type="SAM" id="MobiDB-lite"/>
    </source>
</evidence>
<evidence type="ECO:0000313" key="4">
    <source>
        <dbReference type="Proteomes" id="UP001251528"/>
    </source>
</evidence>
<protein>
    <recommendedName>
        <fullName evidence="2">LITAF domain-containing protein</fullName>
    </recommendedName>
</protein>
<dbReference type="EMBL" id="JASWJB010000139">
    <property type="protein sequence ID" value="KAK2595210.1"/>
    <property type="molecule type" value="Genomic_DNA"/>
</dbReference>
<sequence>MDSHIPGRERNSLSHEQSMSPNETNLSTIDPASTSMPQGSRSGKPTVPLDKLQPMAQWIHCPGCQKQAETVVKGRSDGMMTFMNIMWWPLPGREHWWETTKWHCSNCHKLVARQKSRKNLEVMA</sequence>
<evidence type="ECO:0000313" key="3">
    <source>
        <dbReference type="EMBL" id="KAK2595210.1"/>
    </source>
</evidence>
<proteinExistence type="predicted"/>
<keyword evidence="4" id="KW-1185">Reference proteome</keyword>
<dbReference type="Pfam" id="PF10601">
    <property type="entry name" value="zf-LITAF-like"/>
    <property type="match status" value="1"/>
</dbReference>
<accession>A0AAJ0CLU3</accession>
<comment type="caution">
    <text evidence="3">The sequence shown here is derived from an EMBL/GenBank/DDBJ whole genome shotgun (WGS) entry which is preliminary data.</text>
</comment>
<reference evidence="3" key="1">
    <citation type="submission" date="2023-06" db="EMBL/GenBank/DDBJ databases">
        <title>Conoideocrella luteorostrata (Hypocreales: Clavicipitaceae), a potential biocontrol fungus for elongate hemlock scale in United States Christmas tree production areas.</title>
        <authorList>
            <person name="Barrett H."/>
            <person name="Lovett B."/>
            <person name="Macias A.M."/>
            <person name="Stajich J.E."/>
            <person name="Kasson M.T."/>
        </authorList>
    </citation>
    <scope>NUCLEOTIDE SEQUENCE</scope>
    <source>
        <strain evidence="3">ARSEF 14590</strain>
    </source>
</reference>
<evidence type="ECO:0000259" key="2">
    <source>
        <dbReference type="Pfam" id="PF10601"/>
    </source>
</evidence>
<feature type="domain" description="LITAF" evidence="2">
    <location>
        <begin position="56"/>
        <end position="114"/>
    </location>
</feature>
<dbReference type="Proteomes" id="UP001251528">
    <property type="component" value="Unassembled WGS sequence"/>
</dbReference>
<name>A0AAJ0CLU3_9HYPO</name>
<gene>
    <name evidence="3" type="ORF">QQS21_007063</name>
</gene>
<dbReference type="AlphaFoldDB" id="A0AAJ0CLU3"/>